<comment type="similarity">
    <text evidence="1">Belongs to the outer membrane porin (Opr) (TC 1.B.25) family.</text>
</comment>
<dbReference type="InterPro" id="IPR023614">
    <property type="entry name" value="Porin_dom_sf"/>
</dbReference>
<feature type="signal peptide" evidence="4">
    <location>
        <begin position="1"/>
        <end position="30"/>
    </location>
</feature>
<dbReference type="PANTHER" id="PTHR34596">
    <property type="entry name" value="CHITOPORIN"/>
    <property type="match status" value="1"/>
</dbReference>
<dbReference type="Proteomes" id="UP000786387">
    <property type="component" value="Unassembled WGS sequence"/>
</dbReference>
<dbReference type="Pfam" id="PF03573">
    <property type="entry name" value="OprD"/>
    <property type="match status" value="1"/>
</dbReference>
<dbReference type="RefSeq" id="WP_181069949.1">
    <property type="nucleotide sequence ID" value="NZ_JAAMRF010000003.1"/>
</dbReference>
<keyword evidence="2" id="KW-0813">Transport</keyword>
<keyword evidence="3 4" id="KW-0732">Signal</keyword>
<evidence type="ECO:0000256" key="4">
    <source>
        <dbReference type="SAM" id="SignalP"/>
    </source>
</evidence>
<dbReference type="EMBL" id="JAAMRF010000003">
    <property type="protein sequence ID" value="MBA1273005.1"/>
    <property type="molecule type" value="Genomic_DNA"/>
</dbReference>
<name>A0ABR5YYG4_9GAMM</name>
<evidence type="ECO:0000256" key="2">
    <source>
        <dbReference type="ARBA" id="ARBA00022448"/>
    </source>
</evidence>
<evidence type="ECO:0000313" key="6">
    <source>
        <dbReference type="Proteomes" id="UP000786387"/>
    </source>
</evidence>
<dbReference type="InterPro" id="IPR005318">
    <property type="entry name" value="OM_porin_bac"/>
</dbReference>
<comment type="caution">
    <text evidence="5">The sequence shown here is derived from an EMBL/GenBank/DDBJ whole genome shotgun (WGS) entry which is preliminary data.</text>
</comment>
<evidence type="ECO:0000256" key="3">
    <source>
        <dbReference type="ARBA" id="ARBA00022729"/>
    </source>
</evidence>
<dbReference type="PANTHER" id="PTHR34596:SF2">
    <property type="entry name" value="CHITOPORIN"/>
    <property type="match status" value="1"/>
</dbReference>
<keyword evidence="6" id="KW-1185">Reference proteome</keyword>
<gene>
    <name evidence="5" type="ORF">G7026_06535</name>
</gene>
<organism evidence="5 6">
    <name type="scientific">Stutzerimonas azotifigens</name>
    <dbReference type="NCBI Taxonomy" id="291995"/>
    <lineage>
        <taxon>Bacteria</taxon>
        <taxon>Pseudomonadati</taxon>
        <taxon>Pseudomonadota</taxon>
        <taxon>Gammaproteobacteria</taxon>
        <taxon>Pseudomonadales</taxon>
        <taxon>Pseudomonadaceae</taxon>
        <taxon>Stutzerimonas</taxon>
    </lineage>
</organism>
<feature type="chain" id="PRO_5045360357" evidence="4">
    <location>
        <begin position="31"/>
        <end position="414"/>
    </location>
</feature>
<evidence type="ECO:0000256" key="1">
    <source>
        <dbReference type="ARBA" id="ARBA00009075"/>
    </source>
</evidence>
<accession>A0ABR5YYG4</accession>
<proteinExistence type="inferred from homology"/>
<evidence type="ECO:0000313" key="5">
    <source>
        <dbReference type="EMBL" id="MBA1273005.1"/>
    </source>
</evidence>
<reference evidence="5 6" key="1">
    <citation type="submission" date="2020-02" db="EMBL/GenBank/DDBJ databases">
        <title>Synteny-based analysis reveals conserved mechanism for high triclosan tolerance in Pseudomonas, as well as instances of horizontal transfer.</title>
        <authorList>
            <person name="Mcfarland A.G."/>
            <person name="Bertucci H.K."/>
            <person name="Litmann E."/>
            <person name="Shen J."/>
            <person name="Huttenhower C."/>
            <person name="Hartmann E.M."/>
        </authorList>
    </citation>
    <scope>NUCLEOTIDE SEQUENCE [LARGE SCALE GENOMIC DNA]</scope>
    <source>
        <strain evidence="5 6">115A1</strain>
    </source>
</reference>
<protein>
    <submittedName>
        <fullName evidence="5">OprD family porin</fullName>
    </submittedName>
</protein>
<dbReference type="Gene3D" id="2.40.160.10">
    <property type="entry name" value="Porin"/>
    <property type="match status" value="1"/>
</dbReference>
<sequence>MPKTPLARSVTLAALAGGLAGGLAAPAAHADFIGDSRANLELRNFYVNSDNRQDGVAQSKAEEWAQGFLLKFESGFTEGTVGVGVDALGLLGVKLDSSPERAGSGLLPGGFNDPAPDDYSNLGMTAKVRVSKSTLRVGTLIPKLPTILPNDTRLLPQTFRGAQLTSEEIDGLTLNAGRLTENSLRSEAGYEDMIMSGVAGGRQTDKFDFGSASYRWNKALSTAYSYGRLDGNYKQHIVNLTHVAALGDSQSFKSDLRYARSTSDGNATVDNKAFGAMFTYSLSGHSFGLAYQKMSGDTAYPFINGSDAFLVNYVMIAPTFANADERSWQARYDYNFAAMGIPGLSLMARYISGDDFGPGGDSKEWERDTDLAYVIQSGALKNLGLKWRNGTYRASGGRKIDQNRLILSYSIPLM</sequence>